<dbReference type="EMBL" id="JBHRZT010000068">
    <property type="protein sequence ID" value="MFC3885118.1"/>
    <property type="molecule type" value="Genomic_DNA"/>
</dbReference>
<name>A0ABV8B461_9BACI</name>
<keyword evidence="2" id="KW-1185">Reference proteome</keyword>
<evidence type="ECO:0000313" key="1">
    <source>
        <dbReference type="EMBL" id="MFC3885118.1"/>
    </source>
</evidence>
<accession>A0ABV8B461</accession>
<evidence type="ECO:0000313" key="2">
    <source>
        <dbReference type="Proteomes" id="UP001595752"/>
    </source>
</evidence>
<protein>
    <submittedName>
        <fullName evidence="1">Uncharacterized protein</fullName>
    </submittedName>
</protein>
<proteinExistence type="predicted"/>
<organism evidence="1 2">
    <name type="scientific">Bacillus songklensis</name>
    <dbReference type="NCBI Taxonomy" id="1069116"/>
    <lineage>
        <taxon>Bacteria</taxon>
        <taxon>Bacillati</taxon>
        <taxon>Bacillota</taxon>
        <taxon>Bacilli</taxon>
        <taxon>Bacillales</taxon>
        <taxon>Bacillaceae</taxon>
        <taxon>Bacillus</taxon>
    </lineage>
</organism>
<comment type="caution">
    <text evidence="1">The sequence shown here is derived from an EMBL/GenBank/DDBJ whole genome shotgun (WGS) entry which is preliminary data.</text>
</comment>
<dbReference type="Proteomes" id="UP001595752">
    <property type="component" value="Unassembled WGS sequence"/>
</dbReference>
<reference evidence="2" key="1">
    <citation type="journal article" date="2019" name="Int. J. Syst. Evol. Microbiol.">
        <title>The Global Catalogue of Microorganisms (GCM) 10K type strain sequencing project: providing services to taxonomists for standard genome sequencing and annotation.</title>
        <authorList>
            <consortium name="The Broad Institute Genomics Platform"/>
            <consortium name="The Broad Institute Genome Sequencing Center for Infectious Disease"/>
            <person name="Wu L."/>
            <person name="Ma J."/>
        </authorList>
    </citation>
    <scope>NUCLEOTIDE SEQUENCE [LARGE SCALE GENOMIC DNA]</scope>
    <source>
        <strain evidence="2">CCUG 61889</strain>
    </source>
</reference>
<sequence length="40" mass="4536">MSCADFDDIKTICLELCEETEEHGVNTPSDEWMILLYGIA</sequence>
<gene>
    <name evidence="1" type="ORF">ACFOU2_17245</name>
</gene>
<dbReference type="RefSeq" id="WP_377917218.1">
    <property type="nucleotide sequence ID" value="NZ_JBHRZT010000068.1"/>
</dbReference>